<evidence type="ECO:0000313" key="1">
    <source>
        <dbReference type="EMBL" id="KKS83887.1"/>
    </source>
</evidence>
<dbReference type="STRING" id="1618436.UV59_C0030G0015"/>
<proteinExistence type="predicted"/>
<organism evidence="1 2">
    <name type="scientific">Candidatus Gottesmanbacteria bacterium GW2011_GWA1_43_11</name>
    <dbReference type="NCBI Taxonomy" id="1618436"/>
    <lineage>
        <taxon>Bacteria</taxon>
        <taxon>Candidatus Gottesmaniibacteriota</taxon>
    </lineage>
</organism>
<protein>
    <submittedName>
        <fullName evidence="1">Uncharacterized protein</fullName>
    </submittedName>
</protein>
<sequence length="141" mass="15721">MKETLGDQVINLDLEDAAVIVNADTAIAKARKRRRLDLVYMLKGPKYTAVKIAEGRHKFTHLTTAFAQTEYGPQETQAFPLVIKVDADTITDDALIKSTMEFCKNHLPNIGRTKVNIFTSLQDYLNKRPAITFVPSAEIAA</sequence>
<comment type="caution">
    <text evidence="1">The sequence shown here is derived from an EMBL/GenBank/DDBJ whole genome shotgun (WGS) entry which is preliminary data.</text>
</comment>
<gene>
    <name evidence="1" type="ORF">UV59_C0030G0015</name>
</gene>
<name>A0A0G1CEC8_9BACT</name>
<evidence type="ECO:0000313" key="2">
    <source>
        <dbReference type="Proteomes" id="UP000034543"/>
    </source>
</evidence>
<dbReference type="AlphaFoldDB" id="A0A0G1CEC8"/>
<accession>A0A0G1CEC8</accession>
<dbReference type="EMBL" id="LCFB01000030">
    <property type="protein sequence ID" value="KKS83887.1"/>
    <property type="molecule type" value="Genomic_DNA"/>
</dbReference>
<dbReference type="Proteomes" id="UP000034543">
    <property type="component" value="Unassembled WGS sequence"/>
</dbReference>
<reference evidence="1 2" key="1">
    <citation type="journal article" date="2015" name="Nature">
        <title>rRNA introns, odd ribosomes, and small enigmatic genomes across a large radiation of phyla.</title>
        <authorList>
            <person name="Brown C.T."/>
            <person name="Hug L.A."/>
            <person name="Thomas B.C."/>
            <person name="Sharon I."/>
            <person name="Castelle C.J."/>
            <person name="Singh A."/>
            <person name="Wilkins M.J."/>
            <person name="Williams K.H."/>
            <person name="Banfield J.F."/>
        </authorList>
    </citation>
    <scope>NUCLEOTIDE SEQUENCE [LARGE SCALE GENOMIC DNA]</scope>
</reference>